<evidence type="ECO:0000313" key="3">
    <source>
        <dbReference type="Proteomes" id="UP000215145"/>
    </source>
</evidence>
<dbReference type="InterPro" id="IPR013780">
    <property type="entry name" value="Glyco_hydro_b"/>
</dbReference>
<evidence type="ECO:0000313" key="2">
    <source>
        <dbReference type="EMBL" id="OXM13462.1"/>
    </source>
</evidence>
<organism evidence="2 3">
    <name type="scientific">Paenibacillus herberti</name>
    <dbReference type="NCBI Taxonomy" id="1619309"/>
    <lineage>
        <taxon>Bacteria</taxon>
        <taxon>Bacillati</taxon>
        <taxon>Bacillota</taxon>
        <taxon>Bacilli</taxon>
        <taxon>Bacillales</taxon>
        <taxon>Paenibacillaceae</taxon>
        <taxon>Paenibacillus</taxon>
    </lineage>
</organism>
<proteinExistence type="predicted"/>
<dbReference type="Gene3D" id="2.60.40.1180">
    <property type="entry name" value="Golgi alpha-mannosidase II"/>
    <property type="match status" value="1"/>
</dbReference>
<dbReference type="GO" id="GO:0004565">
    <property type="term" value="F:beta-galactosidase activity"/>
    <property type="evidence" value="ECO:0007669"/>
    <property type="project" value="InterPro"/>
</dbReference>
<dbReference type="GO" id="GO:0006012">
    <property type="term" value="P:galactose metabolic process"/>
    <property type="evidence" value="ECO:0007669"/>
    <property type="project" value="InterPro"/>
</dbReference>
<name>A0A229NUC4_9BACL</name>
<accession>A0A229NUC4</accession>
<dbReference type="Proteomes" id="UP000215145">
    <property type="component" value="Unassembled WGS sequence"/>
</dbReference>
<dbReference type="InterPro" id="IPR013739">
    <property type="entry name" value="Beta_galactosidase_C"/>
</dbReference>
<feature type="domain" description="Beta-galactosidase C-terminal" evidence="1">
    <location>
        <begin position="2"/>
        <end position="49"/>
    </location>
</feature>
<protein>
    <recommendedName>
        <fullName evidence="1">Beta-galactosidase C-terminal domain-containing protein</fullName>
    </recommendedName>
</protein>
<gene>
    <name evidence="2" type="ORF">CGZ75_20680</name>
</gene>
<comment type="caution">
    <text evidence="2">The sequence shown here is derived from an EMBL/GenBank/DDBJ whole genome shotgun (WGS) entry which is preliminary data.</text>
</comment>
<keyword evidence="3" id="KW-1185">Reference proteome</keyword>
<dbReference type="EMBL" id="NMUQ01000003">
    <property type="protein sequence ID" value="OXM13462.1"/>
    <property type="molecule type" value="Genomic_DNA"/>
</dbReference>
<dbReference type="Pfam" id="PF08533">
    <property type="entry name" value="Glyco_hydro_42C"/>
    <property type="match status" value="1"/>
</dbReference>
<sequence length="55" mass="6231">MRYLFLLNHAAQEGWAELDASVIATDLLGGEIDSRRVLVPARGVRIIRRHGFNQQ</sequence>
<reference evidence="2 3" key="1">
    <citation type="submission" date="2017-07" db="EMBL/GenBank/DDBJ databases">
        <title>Paenibacillus herberti R33 genome sequencing and assembly.</title>
        <authorList>
            <person name="Su W."/>
        </authorList>
    </citation>
    <scope>NUCLEOTIDE SEQUENCE [LARGE SCALE GENOMIC DNA]</scope>
    <source>
        <strain evidence="2 3">R33</strain>
    </source>
</reference>
<evidence type="ECO:0000259" key="1">
    <source>
        <dbReference type="Pfam" id="PF08533"/>
    </source>
</evidence>
<dbReference type="AlphaFoldDB" id="A0A229NUC4"/>